<dbReference type="RefSeq" id="WP_094126958.1">
    <property type="nucleotide sequence ID" value="NZ_CP040788.1"/>
</dbReference>
<protein>
    <recommendedName>
        <fullName evidence="4">Lipoprotein</fullName>
    </recommendedName>
</protein>
<organism evidence="2 3">
    <name type="scientific">Clavibacter tessellarius</name>
    <dbReference type="NCBI Taxonomy" id="31965"/>
    <lineage>
        <taxon>Bacteria</taxon>
        <taxon>Bacillati</taxon>
        <taxon>Actinomycetota</taxon>
        <taxon>Actinomycetes</taxon>
        <taxon>Micrococcales</taxon>
        <taxon>Microbacteriaceae</taxon>
        <taxon>Clavibacter</taxon>
    </lineage>
</organism>
<feature type="signal peptide" evidence="1">
    <location>
        <begin position="1"/>
        <end position="20"/>
    </location>
</feature>
<dbReference type="PROSITE" id="PS51257">
    <property type="entry name" value="PROKAR_LIPOPROTEIN"/>
    <property type="match status" value="1"/>
</dbReference>
<sequence length="153" mass="15366">MDRRALAPAVVAVAAFSAFALTACGSPEDGTRDASTPTGPLMDDLRTAMQQDGRDVYGGLAGSGDEPQRSSIQITGERDGLAVYALCSADAEEGEATVRIADEPPATLSCADGGELQVLDADVALTGARLTVGVESAPAGSTWAIAAGPADRG</sequence>
<reference evidence="2" key="1">
    <citation type="submission" date="2017-08" db="EMBL/GenBank/DDBJ databases">
        <title>Genomes of multiple Clavibacter strains from different subspecies.</title>
        <authorList>
            <person name="Yuan X.-K."/>
            <person name="Li X.-S."/>
            <person name="Nie J."/>
            <person name="De Boer S.H."/>
        </authorList>
    </citation>
    <scope>NUCLEOTIDE SEQUENCE [LARGE SCALE GENOMIC DNA]</scope>
    <source>
        <strain evidence="2">ATCC 33566</strain>
    </source>
</reference>
<evidence type="ECO:0000313" key="2">
    <source>
        <dbReference type="EMBL" id="OQJ62426.1"/>
    </source>
</evidence>
<evidence type="ECO:0000313" key="3">
    <source>
        <dbReference type="Proteomes" id="UP000215316"/>
    </source>
</evidence>
<accession>A0A225CJ54</accession>
<gene>
    <name evidence="2" type="ORF">B5P24_05105</name>
</gene>
<evidence type="ECO:0008006" key="4">
    <source>
        <dbReference type="Google" id="ProtNLM"/>
    </source>
</evidence>
<keyword evidence="1" id="KW-0732">Signal</keyword>
<proteinExistence type="predicted"/>
<name>A0A225CJ54_9MICO</name>
<dbReference type="OrthoDB" id="10002316at2"/>
<evidence type="ECO:0000256" key="1">
    <source>
        <dbReference type="SAM" id="SignalP"/>
    </source>
</evidence>
<feature type="chain" id="PRO_5038368584" description="Lipoprotein" evidence="1">
    <location>
        <begin position="21"/>
        <end position="153"/>
    </location>
</feature>
<dbReference type="Proteomes" id="UP000215316">
    <property type="component" value="Unassembled WGS sequence"/>
</dbReference>
<dbReference type="EMBL" id="MZMQ01000001">
    <property type="protein sequence ID" value="OQJ62426.1"/>
    <property type="molecule type" value="Genomic_DNA"/>
</dbReference>
<keyword evidence="3" id="KW-1185">Reference proteome</keyword>
<dbReference type="AlphaFoldDB" id="A0A225CJ54"/>
<comment type="caution">
    <text evidence="2">The sequence shown here is derived from an EMBL/GenBank/DDBJ whole genome shotgun (WGS) entry which is preliminary data.</text>
</comment>